<comment type="similarity">
    <text evidence="2">Belongs to the CorA metal ion transporter (MIT) (TC 1.A.35) family.</text>
</comment>
<evidence type="ECO:0000256" key="13">
    <source>
        <dbReference type="SAM" id="Phobius"/>
    </source>
</evidence>
<dbReference type="Pfam" id="PF01544">
    <property type="entry name" value="CorA"/>
    <property type="match status" value="1"/>
</dbReference>
<dbReference type="SUPFAM" id="SSF143865">
    <property type="entry name" value="CorA soluble domain-like"/>
    <property type="match status" value="1"/>
</dbReference>
<dbReference type="GO" id="GO:0015087">
    <property type="term" value="F:cobalt ion transmembrane transporter activity"/>
    <property type="evidence" value="ECO:0007669"/>
    <property type="project" value="TreeGrafter"/>
</dbReference>
<feature type="transmembrane region" description="Helical" evidence="13">
    <location>
        <begin position="284"/>
        <end position="304"/>
    </location>
</feature>
<evidence type="ECO:0000256" key="8">
    <source>
        <dbReference type="ARBA" id="ARBA00023065"/>
    </source>
</evidence>
<gene>
    <name evidence="14" type="ORF">C7B43_08435</name>
</gene>
<dbReference type="SUPFAM" id="SSF144083">
    <property type="entry name" value="Magnesium transport protein CorA, transmembrane region"/>
    <property type="match status" value="1"/>
</dbReference>
<evidence type="ECO:0000256" key="1">
    <source>
        <dbReference type="ARBA" id="ARBA00004651"/>
    </source>
</evidence>
<dbReference type="AlphaFoldDB" id="A0A2T2X4E1"/>
<evidence type="ECO:0000256" key="5">
    <source>
        <dbReference type="ARBA" id="ARBA00022692"/>
    </source>
</evidence>
<evidence type="ECO:0000256" key="7">
    <source>
        <dbReference type="ARBA" id="ARBA00022989"/>
    </source>
</evidence>
<keyword evidence="8" id="KW-0406">Ion transport</keyword>
<dbReference type="InterPro" id="IPR045863">
    <property type="entry name" value="CorA_TM1_TM2"/>
</dbReference>
<proteinExistence type="inferred from homology"/>
<comment type="subcellular location">
    <subcellularLocation>
        <location evidence="1">Cell membrane</location>
        <topology evidence="1">Multi-pass membrane protein</topology>
    </subcellularLocation>
</comment>
<dbReference type="GO" id="GO:0005886">
    <property type="term" value="C:plasma membrane"/>
    <property type="evidence" value="ECO:0007669"/>
    <property type="project" value="UniProtKB-SubCell"/>
</dbReference>
<dbReference type="FunFam" id="1.20.58.340:FF:000004">
    <property type="entry name" value="Magnesium transport protein CorA"/>
    <property type="match status" value="1"/>
</dbReference>
<feature type="transmembrane region" description="Helical" evidence="13">
    <location>
        <begin position="252"/>
        <end position="272"/>
    </location>
</feature>
<dbReference type="Gene3D" id="1.20.58.340">
    <property type="entry name" value="Magnesium transport protein CorA, transmembrane region"/>
    <property type="match status" value="2"/>
</dbReference>
<evidence type="ECO:0000256" key="9">
    <source>
        <dbReference type="ARBA" id="ARBA00023136"/>
    </source>
</evidence>
<dbReference type="PANTHER" id="PTHR46494">
    <property type="entry name" value="CORA FAMILY METAL ION TRANSPORTER (EUROFUNG)"/>
    <property type="match status" value="1"/>
</dbReference>
<dbReference type="InterPro" id="IPR002523">
    <property type="entry name" value="MgTranspt_CorA/ZnTranspt_ZntB"/>
</dbReference>
<evidence type="ECO:0000256" key="10">
    <source>
        <dbReference type="ARBA" id="ARBA00034269"/>
    </source>
</evidence>
<dbReference type="GO" id="GO:0015095">
    <property type="term" value="F:magnesium ion transmembrane transporter activity"/>
    <property type="evidence" value="ECO:0007669"/>
    <property type="project" value="TreeGrafter"/>
</dbReference>
<dbReference type="GO" id="GO:0000287">
    <property type="term" value="F:magnesium ion binding"/>
    <property type="evidence" value="ECO:0007669"/>
    <property type="project" value="TreeGrafter"/>
</dbReference>
<dbReference type="GO" id="GO:0050897">
    <property type="term" value="F:cobalt ion binding"/>
    <property type="evidence" value="ECO:0007669"/>
    <property type="project" value="TreeGrafter"/>
</dbReference>
<dbReference type="PANTHER" id="PTHR46494:SF1">
    <property type="entry name" value="CORA FAMILY METAL ION TRANSPORTER (EUROFUNG)"/>
    <property type="match status" value="1"/>
</dbReference>
<keyword evidence="9 13" id="KW-0472">Membrane</keyword>
<name>A0A2T2X4E1_9FIRM</name>
<evidence type="ECO:0000256" key="6">
    <source>
        <dbReference type="ARBA" id="ARBA00022842"/>
    </source>
</evidence>
<evidence type="ECO:0000256" key="3">
    <source>
        <dbReference type="ARBA" id="ARBA00022448"/>
    </source>
</evidence>
<accession>A0A2T2X4E1</accession>
<evidence type="ECO:0000256" key="11">
    <source>
        <dbReference type="ARBA" id="ARBA00045497"/>
    </source>
</evidence>
<sequence>MILKDGSQLSLTALSRPQSGQEAWIDVLVGAEPGLKEVMQTLGWDSLDVSKMGLGFDRAQLQSTQDLLILNIFVPEGDALNPLAVFVGPNALVTQHTGVLSLIDNLKQDLPQKVDLLQSGRDLLYEILQRTADCYLERMDQYEEQFDVLEEAILNGGDRSREVFALRRTLHHLRGLLADMRRIAARLSRRQFSVGPNTAQIADMSGTNIFVDVYDSFYHAMDNLDSLRDNLTGLVDLQLNQRSTRLNEVMKFLTIFSTIFLPLTFITGFLGMNLKSMPELTLPFGQEFTLLLMAVVGGTMLYIFKRRHWL</sequence>
<keyword evidence="12" id="KW-0175">Coiled coil</keyword>
<evidence type="ECO:0000313" key="14">
    <source>
        <dbReference type="EMBL" id="PSR29361.1"/>
    </source>
</evidence>
<comment type="catalytic activity">
    <reaction evidence="10">
        <text>Mg(2+)(in) = Mg(2+)(out)</text>
        <dbReference type="Rhea" id="RHEA:29827"/>
        <dbReference type="ChEBI" id="CHEBI:18420"/>
    </reaction>
</comment>
<keyword evidence="6" id="KW-0460">Magnesium</keyword>
<evidence type="ECO:0000256" key="2">
    <source>
        <dbReference type="ARBA" id="ARBA00009765"/>
    </source>
</evidence>
<keyword evidence="4" id="KW-1003">Cell membrane</keyword>
<dbReference type="Proteomes" id="UP000242699">
    <property type="component" value="Unassembled WGS sequence"/>
</dbReference>
<evidence type="ECO:0000313" key="15">
    <source>
        <dbReference type="Proteomes" id="UP000242699"/>
    </source>
</evidence>
<protein>
    <recommendedName>
        <fullName evidence="16">Magnesium transporter CorA</fullName>
    </recommendedName>
</protein>
<dbReference type="CDD" id="cd12822">
    <property type="entry name" value="TmCorA-like"/>
    <property type="match status" value="1"/>
</dbReference>
<comment type="caution">
    <text evidence="14">The sequence shown here is derived from an EMBL/GenBank/DDBJ whole genome shotgun (WGS) entry which is preliminary data.</text>
</comment>
<evidence type="ECO:0000256" key="12">
    <source>
        <dbReference type="SAM" id="Coils"/>
    </source>
</evidence>
<keyword evidence="7 13" id="KW-1133">Transmembrane helix</keyword>
<reference evidence="14 15" key="1">
    <citation type="journal article" date="2014" name="BMC Genomics">
        <title>Comparison of environmental and isolate Sulfobacillus genomes reveals diverse carbon, sulfur, nitrogen, and hydrogen metabolisms.</title>
        <authorList>
            <person name="Justice N.B."/>
            <person name="Norman A."/>
            <person name="Brown C.T."/>
            <person name="Singh A."/>
            <person name="Thomas B.C."/>
            <person name="Banfield J.F."/>
        </authorList>
    </citation>
    <scope>NUCLEOTIDE SEQUENCE [LARGE SCALE GENOMIC DNA]</scope>
    <source>
        <strain evidence="14">AMDSBA1</strain>
    </source>
</reference>
<organism evidence="14 15">
    <name type="scientific">Sulfobacillus benefaciens</name>
    <dbReference type="NCBI Taxonomy" id="453960"/>
    <lineage>
        <taxon>Bacteria</taxon>
        <taxon>Bacillati</taxon>
        <taxon>Bacillota</taxon>
        <taxon>Clostridia</taxon>
        <taxon>Eubacteriales</taxon>
        <taxon>Clostridiales Family XVII. Incertae Sedis</taxon>
        <taxon>Sulfobacillus</taxon>
    </lineage>
</organism>
<keyword evidence="5 13" id="KW-0812">Transmembrane</keyword>
<keyword evidence="3" id="KW-0813">Transport</keyword>
<comment type="function">
    <text evidence="11">Mediates influx of magnesium ions. Alternates between open and closed states. Activated by low cytoplasmic Mg(2+) levels. Inactive when cytoplasmic Mg(2+) levels are high.</text>
</comment>
<feature type="coiled-coil region" evidence="12">
    <location>
        <begin position="125"/>
        <end position="152"/>
    </location>
</feature>
<evidence type="ECO:0008006" key="16">
    <source>
        <dbReference type="Google" id="ProtNLM"/>
    </source>
</evidence>
<dbReference type="InterPro" id="IPR045861">
    <property type="entry name" value="CorA_cytoplasmic_dom"/>
</dbReference>
<evidence type="ECO:0000256" key="4">
    <source>
        <dbReference type="ARBA" id="ARBA00022475"/>
    </source>
</evidence>
<dbReference type="EMBL" id="PXYT01000016">
    <property type="protein sequence ID" value="PSR29361.1"/>
    <property type="molecule type" value="Genomic_DNA"/>
</dbReference>